<evidence type="ECO:0000256" key="3">
    <source>
        <dbReference type="SAM" id="SignalP"/>
    </source>
</evidence>
<evidence type="ECO:0008006" key="6">
    <source>
        <dbReference type="Google" id="ProtNLM"/>
    </source>
</evidence>
<sequence length="305" mass="31225">MAGFKRLALIAALSYSSGLGLAQSSDASSSEASTSASTSSGSEASASSSSSSSSRTKVIQTTNYIDTIDGYSSLSSCAIDVLSTVVRGEFSGCGAWDDNLTSYTCFCTDSYSFMSTVISTDIITSCNGGSTASAQATSALSVFDEYCALGVAAGLEPTSESGSNDATATPGATGASATSTQAASAEAASITARNTAIAVGVVVPVVVIAIAVSAWLIWRKRRRAANWDQWNKNGTGNPPAYGNVPVRDANAVEAPTYEHKADDSPYSPHAASELSTQQHSTPEMPTNQYGAAEMPANQHRSELPG</sequence>
<feature type="compositionally biased region" description="Polar residues" evidence="1">
    <location>
        <begin position="273"/>
        <end position="289"/>
    </location>
</feature>
<keyword evidence="2" id="KW-0472">Membrane</keyword>
<accession>A0ABR4E0T6</accession>
<gene>
    <name evidence="4" type="ORF">FJTKL_01436</name>
</gene>
<feature type="transmembrane region" description="Helical" evidence="2">
    <location>
        <begin position="196"/>
        <end position="218"/>
    </location>
</feature>
<reference evidence="4 5" key="1">
    <citation type="submission" date="2024-03" db="EMBL/GenBank/DDBJ databases">
        <title>A high-quality draft genome sequence of Diaporthe vaccinii, a causative agent of upright dieback and viscid rot disease in cranberry plants.</title>
        <authorList>
            <person name="Sarrasin M."/>
            <person name="Lang B.F."/>
            <person name="Burger G."/>
        </authorList>
    </citation>
    <scope>NUCLEOTIDE SEQUENCE [LARGE SCALE GENOMIC DNA]</scope>
    <source>
        <strain evidence="4 5">IS7</strain>
    </source>
</reference>
<keyword evidence="2" id="KW-1133">Transmembrane helix</keyword>
<keyword evidence="3" id="KW-0732">Signal</keyword>
<feature type="region of interest" description="Disordered" evidence="1">
    <location>
        <begin position="20"/>
        <end position="51"/>
    </location>
</feature>
<protein>
    <recommendedName>
        <fullName evidence="6">Extracellular membrane protein CFEM domain-containing protein</fullName>
    </recommendedName>
</protein>
<proteinExistence type="predicted"/>
<organism evidence="4 5">
    <name type="scientific">Diaporthe vaccinii</name>
    <dbReference type="NCBI Taxonomy" id="105482"/>
    <lineage>
        <taxon>Eukaryota</taxon>
        <taxon>Fungi</taxon>
        <taxon>Dikarya</taxon>
        <taxon>Ascomycota</taxon>
        <taxon>Pezizomycotina</taxon>
        <taxon>Sordariomycetes</taxon>
        <taxon>Sordariomycetidae</taxon>
        <taxon>Diaporthales</taxon>
        <taxon>Diaporthaceae</taxon>
        <taxon>Diaporthe</taxon>
        <taxon>Diaporthe eres species complex</taxon>
    </lineage>
</organism>
<evidence type="ECO:0000313" key="5">
    <source>
        <dbReference type="Proteomes" id="UP001600888"/>
    </source>
</evidence>
<feature type="compositionally biased region" description="Low complexity" evidence="1">
    <location>
        <begin position="166"/>
        <end position="177"/>
    </location>
</feature>
<dbReference type="EMBL" id="JBAWTH010000123">
    <property type="protein sequence ID" value="KAL2276043.1"/>
    <property type="molecule type" value="Genomic_DNA"/>
</dbReference>
<keyword evidence="5" id="KW-1185">Reference proteome</keyword>
<dbReference type="Proteomes" id="UP001600888">
    <property type="component" value="Unassembled WGS sequence"/>
</dbReference>
<comment type="caution">
    <text evidence="4">The sequence shown here is derived from an EMBL/GenBank/DDBJ whole genome shotgun (WGS) entry which is preliminary data.</text>
</comment>
<feature type="chain" id="PRO_5047444110" description="Extracellular membrane protein CFEM domain-containing protein" evidence="3">
    <location>
        <begin position="23"/>
        <end position="305"/>
    </location>
</feature>
<feature type="region of interest" description="Disordered" evidence="1">
    <location>
        <begin position="256"/>
        <end position="305"/>
    </location>
</feature>
<feature type="region of interest" description="Disordered" evidence="1">
    <location>
        <begin position="157"/>
        <end position="177"/>
    </location>
</feature>
<evidence type="ECO:0000256" key="2">
    <source>
        <dbReference type="SAM" id="Phobius"/>
    </source>
</evidence>
<evidence type="ECO:0000256" key="1">
    <source>
        <dbReference type="SAM" id="MobiDB-lite"/>
    </source>
</evidence>
<keyword evidence="2" id="KW-0812">Transmembrane</keyword>
<name>A0ABR4E0T6_9PEZI</name>
<feature type="signal peptide" evidence="3">
    <location>
        <begin position="1"/>
        <end position="22"/>
    </location>
</feature>
<evidence type="ECO:0000313" key="4">
    <source>
        <dbReference type="EMBL" id="KAL2276043.1"/>
    </source>
</evidence>